<protein>
    <recommendedName>
        <fullName evidence="3">SGNH hydrolase-type esterase domain-containing protein</fullName>
    </recommendedName>
</protein>
<evidence type="ECO:0008006" key="3">
    <source>
        <dbReference type="Google" id="ProtNLM"/>
    </source>
</evidence>
<dbReference type="SUPFAM" id="SSF52266">
    <property type="entry name" value="SGNH hydrolase"/>
    <property type="match status" value="1"/>
</dbReference>
<dbReference type="InterPro" id="IPR036514">
    <property type="entry name" value="SGNH_hydro_sf"/>
</dbReference>
<organism evidence="1 2">
    <name type="scientific">Roseicella frigidaeris</name>
    <dbReference type="NCBI Taxonomy" id="2230885"/>
    <lineage>
        <taxon>Bacteria</taxon>
        <taxon>Pseudomonadati</taxon>
        <taxon>Pseudomonadota</taxon>
        <taxon>Alphaproteobacteria</taxon>
        <taxon>Acetobacterales</taxon>
        <taxon>Roseomonadaceae</taxon>
        <taxon>Roseicella</taxon>
    </lineage>
</organism>
<sequence length="244" mass="25903">MALLVALPPSLAAGAAPPACTEPAELLEAGAPLPATLRALRAGTLRILVIGGVSVLGAGTSGPEAPWPARLQALLRERWPKAAIEVAVRGERGINTTEASALLATELARTPTQLVLWATGTFSAVRGAEVNDMVETLNERLEALKAADTDAVLIDPQFSRFLRANANIDPYLEALRLVAAAHQVPLLQRWELMRHWVETEQVDVERAPKPQRVAATDRLNACLAAAMAALLRDGLAEAREGAAN</sequence>
<dbReference type="Pfam" id="PF25182">
    <property type="entry name" value="NonGDSL"/>
    <property type="match status" value="1"/>
</dbReference>
<dbReference type="InterPro" id="IPR057572">
    <property type="entry name" value="NonGDSL"/>
</dbReference>
<gene>
    <name evidence="1" type="ORF">DOO78_21015</name>
</gene>
<dbReference type="EMBL" id="QLIX01000022">
    <property type="protein sequence ID" value="RAI56987.1"/>
    <property type="molecule type" value="Genomic_DNA"/>
</dbReference>
<evidence type="ECO:0000313" key="2">
    <source>
        <dbReference type="Proteomes" id="UP000249065"/>
    </source>
</evidence>
<dbReference type="GO" id="GO:0016788">
    <property type="term" value="F:hydrolase activity, acting on ester bonds"/>
    <property type="evidence" value="ECO:0007669"/>
    <property type="project" value="UniProtKB-ARBA"/>
</dbReference>
<accession>A0A327M377</accession>
<dbReference type="Gene3D" id="3.40.50.1110">
    <property type="entry name" value="SGNH hydrolase"/>
    <property type="match status" value="1"/>
</dbReference>
<evidence type="ECO:0000313" key="1">
    <source>
        <dbReference type="EMBL" id="RAI56987.1"/>
    </source>
</evidence>
<name>A0A327M377_9PROT</name>
<keyword evidence="2" id="KW-1185">Reference proteome</keyword>
<dbReference type="Proteomes" id="UP000249065">
    <property type="component" value="Unassembled WGS sequence"/>
</dbReference>
<dbReference type="AlphaFoldDB" id="A0A327M377"/>
<reference evidence="2" key="1">
    <citation type="submission" date="2018-06" db="EMBL/GenBank/DDBJ databases">
        <authorList>
            <person name="Khan S.A."/>
        </authorList>
    </citation>
    <scope>NUCLEOTIDE SEQUENCE [LARGE SCALE GENOMIC DNA]</scope>
    <source>
        <strain evidence="2">DB-1506</strain>
    </source>
</reference>
<proteinExistence type="predicted"/>
<comment type="caution">
    <text evidence="1">The sequence shown here is derived from an EMBL/GenBank/DDBJ whole genome shotgun (WGS) entry which is preliminary data.</text>
</comment>